<feature type="domain" description="SSD" evidence="8">
    <location>
        <begin position="222"/>
        <end position="345"/>
    </location>
</feature>
<dbReference type="PANTHER" id="PTHR33406:SF6">
    <property type="entry name" value="MEMBRANE PROTEIN YDGH-RELATED"/>
    <property type="match status" value="1"/>
</dbReference>
<feature type="transmembrane region" description="Helical" evidence="7">
    <location>
        <begin position="663"/>
        <end position="686"/>
    </location>
</feature>
<comment type="caution">
    <text evidence="9">The sequence shown here is derived from an EMBL/GenBank/DDBJ whole genome shotgun (WGS) entry which is preliminary data.</text>
</comment>
<dbReference type="GO" id="GO:0005886">
    <property type="term" value="C:plasma membrane"/>
    <property type="evidence" value="ECO:0007669"/>
    <property type="project" value="UniProtKB-SubCell"/>
</dbReference>
<evidence type="ECO:0000313" key="9">
    <source>
        <dbReference type="EMBL" id="PZE16151.1"/>
    </source>
</evidence>
<keyword evidence="5 7" id="KW-1133">Transmembrane helix</keyword>
<evidence type="ECO:0000256" key="4">
    <source>
        <dbReference type="ARBA" id="ARBA00022692"/>
    </source>
</evidence>
<dbReference type="Pfam" id="PF12349">
    <property type="entry name" value="Sterol-sensing"/>
    <property type="match status" value="1"/>
</dbReference>
<evidence type="ECO:0000256" key="3">
    <source>
        <dbReference type="ARBA" id="ARBA00022475"/>
    </source>
</evidence>
<dbReference type="PANTHER" id="PTHR33406">
    <property type="entry name" value="MEMBRANE PROTEIN MJ1562-RELATED"/>
    <property type="match status" value="1"/>
</dbReference>
<keyword evidence="6 7" id="KW-0472">Membrane</keyword>
<gene>
    <name evidence="9" type="ORF">DNU06_14395</name>
</gene>
<name>A0A2W1MZU4_9FLAO</name>
<feature type="transmembrane region" description="Helical" evidence="7">
    <location>
        <begin position="220"/>
        <end position="242"/>
    </location>
</feature>
<feature type="transmembrane region" description="Helical" evidence="7">
    <location>
        <begin position="291"/>
        <end position="311"/>
    </location>
</feature>
<dbReference type="InterPro" id="IPR053958">
    <property type="entry name" value="HMGCR/SNAP/NPC1-like_SSD"/>
</dbReference>
<accession>A0A2W1MZU4</accession>
<dbReference type="Gene3D" id="1.20.1640.10">
    <property type="entry name" value="Multidrug efflux transporter AcrB transmembrane domain"/>
    <property type="match status" value="2"/>
</dbReference>
<feature type="transmembrane region" description="Helical" evidence="7">
    <location>
        <begin position="248"/>
        <end position="270"/>
    </location>
</feature>
<dbReference type="Proteomes" id="UP000249248">
    <property type="component" value="Unassembled WGS sequence"/>
</dbReference>
<dbReference type="EMBL" id="QKSB01000011">
    <property type="protein sequence ID" value="PZE16151.1"/>
    <property type="molecule type" value="Genomic_DNA"/>
</dbReference>
<evidence type="ECO:0000256" key="6">
    <source>
        <dbReference type="ARBA" id="ARBA00023136"/>
    </source>
</evidence>
<sequence>MLKKWVDHLYRHSTKYTIFSSILIILLGLSSRIPPIDGQLSGLNIENTKYYKAGEQVATFFKLSEIIEVEIIPENTRTNNIFNSLLEIEQNLKDSLPHIEVVSIHQAKTLFQNELDSNYSIWPLLEKASKIPIIQDLISNDLKSFLLVVKLTSKENFDLAKFNRIIHMHYNGIKDIKCMSTFHVEAQIATSLRQDVLLISAIIILLLSLFIIYTYRNFAALLYAVIILLISITPTFFLFTILDIPINLITALAIPIILVLSLADAIHLLTGYYNATEINPEQRIIGTMKSYIVPSFLTSLTTTIAFFSFLLNDAENVQNFGLIVSFSVMPSFFLTYMISPFLLKKLKPKSIPKSKLKSLLAYFKQKRKPISYILILIALLSIPLIGQLSFDTDFDSFIPKNTAISENRKELSDKFNSQLAISILIEKDSVSNSKNSKAIEKDILSIVNKLKNLEAIGTIKSIQDQIKFKTRFGPFANAIRLPSKNNPYRSEDKQTYRVEVRLKNINDLQSVNNQIIEILNQYNNEYHTTIYCKALLIDEVNQGVAKSLFYSLLFSFIFIFLCFLILTKSFLITLISIFANIIPLSFIAIIFYFAKLDLNILTAITTVVCLGIIVDDTLHVIYRKQILKKDDDELGEGILTTSIILVIGFLIFLLSSFEPCQTFGYVSALVFLSTMIADLTLLPFLLDLGSKLPSSPLRNTDKKH</sequence>
<comment type="similarity">
    <text evidence="2">Belongs to the resistance-nodulation-cell division (RND) (TC 2.A.6) family. MmpL subfamily.</text>
</comment>
<dbReference type="InterPro" id="IPR000731">
    <property type="entry name" value="SSD"/>
</dbReference>
<dbReference type="PROSITE" id="PS50156">
    <property type="entry name" value="SSD"/>
    <property type="match status" value="1"/>
</dbReference>
<feature type="transmembrane region" description="Helical" evidence="7">
    <location>
        <begin position="370"/>
        <end position="390"/>
    </location>
</feature>
<keyword evidence="4 7" id="KW-0812">Transmembrane</keyword>
<feature type="transmembrane region" description="Helical" evidence="7">
    <location>
        <begin position="548"/>
        <end position="566"/>
    </location>
</feature>
<proteinExistence type="inferred from homology"/>
<dbReference type="InterPro" id="IPR004869">
    <property type="entry name" value="MMPL_dom"/>
</dbReference>
<dbReference type="InterPro" id="IPR050545">
    <property type="entry name" value="Mycobact_MmpL"/>
</dbReference>
<dbReference type="AlphaFoldDB" id="A0A2W1MZU4"/>
<evidence type="ECO:0000256" key="5">
    <source>
        <dbReference type="ARBA" id="ARBA00022989"/>
    </source>
</evidence>
<evidence type="ECO:0000313" key="10">
    <source>
        <dbReference type="Proteomes" id="UP000249248"/>
    </source>
</evidence>
<feature type="transmembrane region" description="Helical" evidence="7">
    <location>
        <begin position="196"/>
        <end position="213"/>
    </location>
</feature>
<protein>
    <recommendedName>
        <fullName evidence="8">SSD domain-containing protein</fullName>
    </recommendedName>
</protein>
<dbReference type="OrthoDB" id="9805018at2"/>
<dbReference type="SUPFAM" id="SSF82866">
    <property type="entry name" value="Multidrug efflux transporter AcrB transmembrane domain"/>
    <property type="match status" value="2"/>
</dbReference>
<comment type="subcellular location">
    <subcellularLocation>
        <location evidence="1">Cell membrane</location>
        <topology evidence="1">Multi-pass membrane protein</topology>
    </subcellularLocation>
</comment>
<feature type="transmembrane region" description="Helical" evidence="7">
    <location>
        <begin position="600"/>
        <end position="622"/>
    </location>
</feature>
<organism evidence="9 10">
    <name type="scientific">Putridiphycobacter roseus</name>
    <dbReference type="NCBI Taxonomy" id="2219161"/>
    <lineage>
        <taxon>Bacteria</taxon>
        <taxon>Pseudomonadati</taxon>
        <taxon>Bacteroidota</taxon>
        <taxon>Flavobacteriia</taxon>
        <taxon>Flavobacteriales</taxon>
        <taxon>Crocinitomicaceae</taxon>
        <taxon>Putridiphycobacter</taxon>
    </lineage>
</organism>
<dbReference type="RefSeq" id="WP_111064198.1">
    <property type="nucleotide sequence ID" value="NZ_JBHUCU010000009.1"/>
</dbReference>
<evidence type="ECO:0000256" key="1">
    <source>
        <dbReference type="ARBA" id="ARBA00004651"/>
    </source>
</evidence>
<feature type="transmembrane region" description="Helical" evidence="7">
    <location>
        <begin position="634"/>
        <end position="657"/>
    </location>
</feature>
<feature type="transmembrane region" description="Helical" evidence="7">
    <location>
        <begin position="323"/>
        <end position="343"/>
    </location>
</feature>
<keyword evidence="3" id="KW-1003">Cell membrane</keyword>
<evidence type="ECO:0000259" key="8">
    <source>
        <dbReference type="PROSITE" id="PS50156"/>
    </source>
</evidence>
<keyword evidence="10" id="KW-1185">Reference proteome</keyword>
<evidence type="ECO:0000256" key="7">
    <source>
        <dbReference type="SAM" id="Phobius"/>
    </source>
</evidence>
<reference evidence="9 10" key="1">
    <citation type="submission" date="2018-06" db="EMBL/GenBank/DDBJ databases">
        <title>The draft genome sequence of Crocinitomix sp. SM1701.</title>
        <authorList>
            <person name="Zhang X."/>
        </authorList>
    </citation>
    <scope>NUCLEOTIDE SEQUENCE [LARGE SCALE GENOMIC DNA]</scope>
    <source>
        <strain evidence="9 10">SM1701</strain>
    </source>
</reference>
<dbReference type="Pfam" id="PF03176">
    <property type="entry name" value="MMPL"/>
    <property type="match status" value="1"/>
</dbReference>
<evidence type="ECO:0000256" key="2">
    <source>
        <dbReference type="ARBA" id="ARBA00010157"/>
    </source>
</evidence>
<feature type="transmembrane region" description="Helical" evidence="7">
    <location>
        <begin position="571"/>
        <end position="594"/>
    </location>
</feature>